<keyword evidence="1 2" id="KW-0238">DNA-binding</keyword>
<evidence type="ECO:0000256" key="3">
    <source>
        <dbReference type="SAM" id="MobiDB-lite"/>
    </source>
</evidence>
<reference evidence="5" key="1">
    <citation type="submission" date="2017-03" db="EMBL/GenBank/DDBJ databases">
        <authorList>
            <person name="Monnet C."/>
        </authorList>
    </citation>
    <scope>NUCLEOTIDE SEQUENCE [LARGE SCALE GENOMIC DNA]</scope>
    <source>
        <strain evidence="5">CIP 102111</strain>
    </source>
</reference>
<dbReference type="GeneID" id="99773735"/>
<proteinExistence type="predicted"/>
<feature type="compositionally biased region" description="Polar residues" evidence="3">
    <location>
        <begin position="136"/>
        <end position="153"/>
    </location>
</feature>
<dbReference type="RefSeq" id="WP_101624658.1">
    <property type="nucleotide sequence ID" value="NZ_FXZC01000006.1"/>
</dbReference>
<protein>
    <submittedName>
        <fullName evidence="4">YD repeat-containing protein</fullName>
    </submittedName>
</protein>
<feature type="region of interest" description="Disordered" evidence="3">
    <location>
        <begin position="113"/>
        <end position="153"/>
    </location>
</feature>
<dbReference type="InterPro" id="IPR012340">
    <property type="entry name" value="NA-bd_OB-fold"/>
</dbReference>
<evidence type="ECO:0000313" key="5">
    <source>
        <dbReference type="Proteomes" id="UP000234333"/>
    </source>
</evidence>
<organism evidence="4 5">
    <name type="scientific">Brevibacterium casei CIP 102111</name>
    <dbReference type="NCBI Taxonomy" id="1255625"/>
    <lineage>
        <taxon>Bacteria</taxon>
        <taxon>Bacillati</taxon>
        <taxon>Actinomycetota</taxon>
        <taxon>Actinomycetes</taxon>
        <taxon>Micrococcales</taxon>
        <taxon>Brevibacteriaceae</taxon>
        <taxon>Brevibacterium</taxon>
    </lineage>
</organism>
<evidence type="ECO:0000313" key="4">
    <source>
        <dbReference type="EMBL" id="SMX93783.1"/>
    </source>
</evidence>
<dbReference type="GO" id="GO:0003697">
    <property type="term" value="F:single-stranded DNA binding"/>
    <property type="evidence" value="ECO:0007669"/>
    <property type="project" value="InterPro"/>
</dbReference>
<accession>A0A2H1K267</accession>
<sequence>MAIDTQQAISGFIATEPRLTYSDDGVPRFYARIGIEHSRQEADGSFTQLDPTFHDMTAFRKAAEEGVARFSKGDKFIATGRVHEYTYDKDGQSVEAEEFIVRRFGHDLARTRYDVDRTPRRQAPSREAPVREAPTFETNAQPTRASQAPSLGM</sequence>
<dbReference type="Pfam" id="PF00436">
    <property type="entry name" value="SSB"/>
    <property type="match status" value="1"/>
</dbReference>
<dbReference type="CDD" id="cd04496">
    <property type="entry name" value="SSB_OBF"/>
    <property type="match status" value="1"/>
</dbReference>
<dbReference type="AlphaFoldDB" id="A0A2H1K267"/>
<evidence type="ECO:0000256" key="2">
    <source>
        <dbReference type="PROSITE-ProRule" id="PRU00252"/>
    </source>
</evidence>
<evidence type="ECO:0000256" key="1">
    <source>
        <dbReference type="ARBA" id="ARBA00023125"/>
    </source>
</evidence>
<dbReference type="Proteomes" id="UP000234333">
    <property type="component" value="Unassembled WGS sequence"/>
</dbReference>
<dbReference type="EMBL" id="FXZC01000006">
    <property type="protein sequence ID" value="SMX93783.1"/>
    <property type="molecule type" value="Genomic_DNA"/>
</dbReference>
<dbReference type="Gene3D" id="2.40.50.140">
    <property type="entry name" value="Nucleic acid-binding proteins"/>
    <property type="match status" value="1"/>
</dbReference>
<gene>
    <name evidence="4" type="ORF">BC102111_02815</name>
</gene>
<dbReference type="InterPro" id="IPR000424">
    <property type="entry name" value="Primosome_PriB/ssb"/>
</dbReference>
<name>A0A2H1K267_9MICO</name>
<dbReference type="PROSITE" id="PS50935">
    <property type="entry name" value="SSB"/>
    <property type="match status" value="1"/>
</dbReference>
<dbReference type="SUPFAM" id="SSF50249">
    <property type="entry name" value="Nucleic acid-binding proteins"/>
    <property type="match status" value="1"/>
</dbReference>